<reference evidence="6" key="2">
    <citation type="journal article" date="2021" name="Genome Biol. Evol.">
        <title>Developing a high-quality reference genome for a parasitic bivalve with doubly uniparental inheritance (Bivalvia: Unionida).</title>
        <authorList>
            <person name="Smith C.H."/>
        </authorList>
    </citation>
    <scope>NUCLEOTIDE SEQUENCE</scope>
    <source>
        <strain evidence="6">CHS0354</strain>
        <tissue evidence="6">Mantle</tissue>
    </source>
</reference>
<dbReference type="EMBL" id="JAEAOA010002119">
    <property type="protein sequence ID" value="KAK3603211.1"/>
    <property type="molecule type" value="Genomic_DNA"/>
</dbReference>
<dbReference type="AlphaFoldDB" id="A0AAE0W6E9"/>
<dbReference type="InterPro" id="IPR056585">
    <property type="entry name" value="Leprecan_dom"/>
</dbReference>
<reference evidence="6" key="3">
    <citation type="submission" date="2023-05" db="EMBL/GenBank/DDBJ databases">
        <authorList>
            <person name="Smith C.H."/>
        </authorList>
    </citation>
    <scope>NUCLEOTIDE SEQUENCE</scope>
    <source>
        <strain evidence="6">CHS0354</strain>
        <tissue evidence="6">Mantle</tissue>
    </source>
</reference>
<feature type="signal peptide" evidence="4">
    <location>
        <begin position="1"/>
        <end position="22"/>
    </location>
</feature>
<evidence type="ECO:0000256" key="4">
    <source>
        <dbReference type="SAM" id="SignalP"/>
    </source>
</evidence>
<evidence type="ECO:0000256" key="1">
    <source>
        <dbReference type="ARBA" id="ARBA00022729"/>
    </source>
</evidence>
<dbReference type="PANTHER" id="PTHR13986:SF8">
    <property type="entry name" value="PROLYL 3-HYDROXYLASE 1-LIKE PROTEIN"/>
    <property type="match status" value="1"/>
</dbReference>
<organism evidence="6 7">
    <name type="scientific">Potamilus streckersoni</name>
    <dbReference type="NCBI Taxonomy" id="2493646"/>
    <lineage>
        <taxon>Eukaryota</taxon>
        <taxon>Metazoa</taxon>
        <taxon>Spiralia</taxon>
        <taxon>Lophotrochozoa</taxon>
        <taxon>Mollusca</taxon>
        <taxon>Bivalvia</taxon>
        <taxon>Autobranchia</taxon>
        <taxon>Heteroconchia</taxon>
        <taxon>Palaeoheterodonta</taxon>
        <taxon>Unionida</taxon>
        <taxon>Unionoidea</taxon>
        <taxon>Unionidae</taxon>
        <taxon>Ambleminae</taxon>
        <taxon>Lampsilini</taxon>
        <taxon>Potamilus</taxon>
    </lineage>
</organism>
<dbReference type="Proteomes" id="UP001195483">
    <property type="component" value="Unassembled WGS sequence"/>
</dbReference>
<feature type="domain" description="Leprecan-like alpha-helical" evidence="5">
    <location>
        <begin position="31"/>
        <end position="144"/>
    </location>
</feature>
<dbReference type="GO" id="GO:0005518">
    <property type="term" value="F:collagen binding"/>
    <property type="evidence" value="ECO:0007669"/>
    <property type="project" value="TreeGrafter"/>
</dbReference>
<keyword evidence="3" id="KW-1133">Transmembrane helix</keyword>
<comment type="caution">
    <text evidence="6">The sequence shown here is derived from an EMBL/GenBank/DDBJ whole genome shotgun (WGS) entry which is preliminary data.</text>
</comment>
<evidence type="ECO:0000256" key="3">
    <source>
        <dbReference type="SAM" id="Phobius"/>
    </source>
</evidence>
<accession>A0AAE0W6E9</accession>
<protein>
    <recommendedName>
        <fullName evidence="5">Leprecan-like alpha-helical domain-containing protein</fullName>
    </recommendedName>
</protein>
<sequence>MAYIGNMTIAVLFFVCFHLLNCLPDDPSSTYEILYEKGLEAYKDGNWFACASYLNRSIQDYKYYVEAVTHCRLNCKKSVISAEAIGINFELFYYQQLVEISDCLRRCKKGKLGKRPEIPAPLVVDKKFEDRMPYNYLQFCYFKIIFFLQIALWTIDSIH</sequence>
<feature type="transmembrane region" description="Helical" evidence="3">
    <location>
        <begin position="136"/>
        <end position="155"/>
    </location>
</feature>
<evidence type="ECO:0000259" key="5">
    <source>
        <dbReference type="Pfam" id="PF23557"/>
    </source>
</evidence>
<evidence type="ECO:0000256" key="2">
    <source>
        <dbReference type="ARBA" id="ARBA00023180"/>
    </source>
</evidence>
<keyword evidence="3" id="KW-0812">Transmembrane</keyword>
<feature type="chain" id="PRO_5042055538" description="Leprecan-like alpha-helical domain-containing protein" evidence="4">
    <location>
        <begin position="23"/>
        <end position="159"/>
    </location>
</feature>
<dbReference type="Pfam" id="PF23557">
    <property type="entry name" value="TPR_leprecan"/>
    <property type="match status" value="1"/>
</dbReference>
<keyword evidence="1 4" id="KW-0732">Signal</keyword>
<dbReference type="PANTHER" id="PTHR13986">
    <property type="entry name" value="PROTEIN LYSINE HYDROXYLATION COMPLEX COMPONENT"/>
    <property type="match status" value="1"/>
</dbReference>
<proteinExistence type="predicted"/>
<dbReference type="GO" id="GO:0030199">
    <property type="term" value="P:collagen fibril organization"/>
    <property type="evidence" value="ECO:0007669"/>
    <property type="project" value="TreeGrafter"/>
</dbReference>
<gene>
    <name evidence="6" type="ORF">CHS0354_036138</name>
</gene>
<name>A0AAE0W6E9_9BIVA</name>
<reference evidence="6" key="1">
    <citation type="journal article" date="2021" name="Genome Biol. Evol.">
        <title>A High-Quality Reference Genome for a Parasitic Bivalve with Doubly Uniparental Inheritance (Bivalvia: Unionida).</title>
        <authorList>
            <person name="Smith C.H."/>
        </authorList>
    </citation>
    <scope>NUCLEOTIDE SEQUENCE</scope>
    <source>
        <strain evidence="6">CHS0354</strain>
    </source>
</reference>
<dbReference type="GO" id="GO:0005783">
    <property type="term" value="C:endoplasmic reticulum"/>
    <property type="evidence" value="ECO:0007669"/>
    <property type="project" value="TreeGrafter"/>
</dbReference>
<evidence type="ECO:0000313" key="6">
    <source>
        <dbReference type="EMBL" id="KAK3603211.1"/>
    </source>
</evidence>
<keyword evidence="7" id="KW-1185">Reference proteome</keyword>
<keyword evidence="3" id="KW-0472">Membrane</keyword>
<dbReference type="InterPro" id="IPR052284">
    <property type="entry name" value="Collagen_mod_leprecan"/>
</dbReference>
<evidence type="ECO:0000313" key="7">
    <source>
        <dbReference type="Proteomes" id="UP001195483"/>
    </source>
</evidence>
<keyword evidence="2" id="KW-0325">Glycoprotein</keyword>